<evidence type="ECO:0008006" key="4">
    <source>
        <dbReference type="Google" id="ProtNLM"/>
    </source>
</evidence>
<name>A0A1F6E157_9BACT</name>
<dbReference type="STRING" id="1798500.A3C21_01320"/>
<feature type="transmembrane region" description="Helical" evidence="1">
    <location>
        <begin position="74"/>
        <end position="92"/>
    </location>
</feature>
<reference evidence="2 3" key="1">
    <citation type="journal article" date="2016" name="Nat. Commun.">
        <title>Thousands of microbial genomes shed light on interconnected biogeochemical processes in an aquifer system.</title>
        <authorList>
            <person name="Anantharaman K."/>
            <person name="Brown C.T."/>
            <person name="Hug L.A."/>
            <person name="Sharon I."/>
            <person name="Castelle C.J."/>
            <person name="Probst A.J."/>
            <person name="Thomas B.C."/>
            <person name="Singh A."/>
            <person name="Wilkins M.J."/>
            <person name="Karaoz U."/>
            <person name="Brodie E.L."/>
            <person name="Williams K.H."/>
            <person name="Hubbard S.S."/>
            <person name="Banfield J.F."/>
        </authorList>
    </citation>
    <scope>NUCLEOTIDE SEQUENCE [LARGE SCALE GENOMIC DNA]</scope>
</reference>
<feature type="transmembrane region" description="Helical" evidence="1">
    <location>
        <begin position="36"/>
        <end position="54"/>
    </location>
</feature>
<dbReference type="AlphaFoldDB" id="A0A1F6E157"/>
<evidence type="ECO:0000313" key="2">
    <source>
        <dbReference type="EMBL" id="OGG67435.1"/>
    </source>
</evidence>
<accession>A0A1F6E157</accession>
<keyword evidence="1" id="KW-0812">Transmembrane</keyword>
<evidence type="ECO:0000256" key="1">
    <source>
        <dbReference type="SAM" id="Phobius"/>
    </source>
</evidence>
<feature type="transmembrane region" description="Helical" evidence="1">
    <location>
        <begin position="98"/>
        <end position="117"/>
    </location>
</feature>
<keyword evidence="1" id="KW-1133">Transmembrane helix</keyword>
<organism evidence="2 3">
    <name type="scientific">Candidatus Kaiserbacteria bacterium RIFCSPHIGHO2_02_FULL_59_21</name>
    <dbReference type="NCBI Taxonomy" id="1798500"/>
    <lineage>
        <taxon>Bacteria</taxon>
        <taxon>Candidatus Kaiseribacteriota</taxon>
    </lineage>
</organism>
<sequence length="121" mass="12663">MARGSLPEIISATAFAAVAALLLNPFGFWMPTMAHMAMLAAAVAAFGAFAVFVLRERAVDERDAAHRSAAGRTAFLAGSATLLVGIIAEGLQSAIDPWLVVALLAMIVAKVSARVYGDRYL</sequence>
<protein>
    <recommendedName>
        <fullName evidence="4">DUF2178 domain-containing protein</fullName>
    </recommendedName>
</protein>
<keyword evidence="1" id="KW-0472">Membrane</keyword>
<dbReference type="EMBL" id="MFLN01000009">
    <property type="protein sequence ID" value="OGG67435.1"/>
    <property type="molecule type" value="Genomic_DNA"/>
</dbReference>
<comment type="caution">
    <text evidence="2">The sequence shown here is derived from an EMBL/GenBank/DDBJ whole genome shotgun (WGS) entry which is preliminary data.</text>
</comment>
<gene>
    <name evidence="2" type="ORF">A3C21_01320</name>
</gene>
<dbReference type="Proteomes" id="UP000178572">
    <property type="component" value="Unassembled WGS sequence"/>
</dbReference>
<proteinExistence type="predicted"/>
<feature type="transmembrane region" description="Helical" evidence="1">
    <location>
        <begin position="12"/>
        <end position="30"/>
    </location>
</feature>
<evidence type="ECO:0000313" key="3">
    <source>
        <dbReference type="Proteomes" id="UP000178572"/>
    </source>
</evidence>